<feature type="compositionally biased region" description="Basic and acidic residues" evidence="2">
    <location>
        <begin position="258"/>
        <end position="267"/>
    </location>
</feature>
<feature type="region of interest" description="Disordered" evidence="2">
    <location>
        <begin position="258"/>
        <end position="289"/>
    </location>
</feature>
<organism evidence="4 5">
    <name type="scientific">Lentinula raphanica</name>
    <dbReference type="NCBI Taxonomy" id="153919"/>
    <lineage>
        <taxon>Eukaryota</taxon>
        <taxon>Fungi</taxon>
        <taxon>Dikarya</taxon>
        <taxon>Basidiomycota</taxon>
        <taxon>Agaricomycotina</taxon>
        <taxon>Agaricomycetes</taxon>
        <taxon>Agaricomycetidae</taxon>
        <taxon>Agaricales</taxon>
        <taxon>Marasmiineae</taxon>
        <taxon>Omphalotaceae</taxon>
        <taxon>Lentinula</taxon>
    </lineage>
</organism>
<evidence type="ECO:0000313" key="5">
    <source>
        <dbReference type="Proteomes" id="UP001163846"/>
    </source>
</evidence>
<dbReference type="EMBL" id="MU805946">
    <property type="protein sequence ID" value="KAJ3844792.1"/>
    <property type="molecule type" value="Genomic_DNA"/>
</dbReference>
<feature type="domain" description="C3H1-type" evidence="3">
    <location>
        <begin position="183"/>
        <end position="211"/>
    </location>
</feature>
<dbReference type="Gene3D" id="1.25.40.10">
    <property type="entry name" value="Tetratricopeptide repeat domain"/>
    <property type="match status" value="1"/>
</dbReference>
<keyword evidence="1" id="KW-0479">Metal-binding</keyword>
<protein>
    <recommendedName>
        <fullName evidence="3">C3H1-type domain-containing protein</fullName>
    </recommendedName>
</protein>
<accession>A0AA38PKU3</accession>
<reference evidence="4" key="1">
    <citation type="submission" date="2022-08" db="EMBL/GenBank/DDBJ databases">
        <authorList>
            <consortium name="DOE Joint Genome Institute"/>
            <person name="Min B."/>
            <person name="Riley R."/>
            <person name="Sierra-Patev S."/>
            <person name="Naranjo-Ortiz M."/>
            <person name="Looney B."/>
            <person name="Konkel Z."/>
            <person name="Slot J.C."/>
            <person name="Sakamoto Y."/>
            <person name="Steenwyk J.L."/>
            <person name="Rokas A."/>
            <person name="Carro J."/>
            <person name="Camarero S."/>
            <person name="Ferreira P."/>
            <person name="Molpeceres G."/>
            <person name="Ruiz-Duenas F.J."/>
            <person name="Serrano A."/>
            <person name="Henrissat B."/>
            <person name="Drula E."/>
            <person name="Hughes K.W."/>
            <person name="Mata J.L."/>
            <person name="Ishikawa N.K."/>
            <person name="Vargas-Isla R."/>
            <person name="Ushijima S."/>
            <person name="Smith C.A."/>
            <person name="Ahrendt S."/>
            <person name="Andreopoulos W."/>
            <person name="He G."/>
            <person name="Labutti K."/>
            <person name="Lipzen A."/>
            <person name="Ng V."/>
            <person name="Sandor L."/>
            <person name="Barry K."/>
            <person name="Martinez A.T."/>
            <person name="Xiao Y."/>
            <person name="Gibbons J.G."/>
            <person name="Terashima K."/>
            <person name="Hibbett D.S."/>
            <person name="Grigoriev I.V."/>
        </authorList>
    </citation>
    <scope>NUCLEOTIDE SEQUENCE</scope>
    <source>
        <strain evidence="4">TFB9207</strain>
    </source>
</reference>
<dbReference type="SUPFAM" id="SSF48452">
    <property type="entry name" value="TPR-like"/>
    <property type="match status" value="1"/>
</dbReference>
<dbReference type="GO" id="GO:0008270">
    <property type="term" value="F:zinc ion binding"/>
    <property type="evidence" value="ECO:0007669"/>
    <property type="project" value="UniProtKB-KW"/>
</dbReference>
<dbReference type="AlphaFoldDB" id="A0AA38PKU3"/>
<dbReference type="InterPro" id="IPR011990">
    <property type="entry name" value="TPR-like_helical_dom_sf"/>
</dbReference>
<keyword evidence="1" id="KW-0862">Zinc</keyword>
<dbReference type="Gene3D" id="3.30.1370.210">
    <property type="match status" value="1"/>
</dbReference>
<keyword evidence="5" id="KW-1185">Reference proteome</keyword>
<name>A0AA38PKU3_9AGAR</name>
<evidence type="ECO:0000256" key="1">
    <source>
        <dbReference type="PROSITE-ProRule" id="PRU00723"/>
    </source>
</evidence>
<dbReference type="InterPro" id="IPR019734">
    <property type="entry name" value="TPR_rpt"/>
</dbReference>
<sequence>MSSSSKDLHLVRYYSKLIETYIQLSLYEEAEATATRVLAVDPSNLIVRLKRGLSRRRLENLVGALVDFEAVLSIPPKPDTAELLYHDEALRQRDIVVSMLGYTYTHLSLSFPDKLAEYNAPEIPSISPSPSSGDSTEEHTVPLHILLDEPLPTNCRFYNHLGCRRGKKCLYSHAPDARSIRDDLGKNVCLYHLVGKCKWDFSSCIYSHSKDNLPSEYIIDEETSKPAWWTDPVRVEAVRELIEKRDARRKKIHEQIERARLRNLEKNGKKKRKKKKNPADKSPATHDVPLDKKEYANAFSDSLSSTNSNCDETLVFDWESESESEDEVEDGNIDSPTPSDVVSFGTKPWGHEEDKALVVALNNLHT</sequence>
<dbReference type="PROSITE" id="PS50103">
    <property type="entry name" value="ZF_C3H1"/>
    <property type="match status" value="2"/>
</dbReference>
<feature type="domain" description="C3H1-type" evidence="3">
    <location>
        <begin position="149"/>
        <end position="176"/>
    </location>
</feature>
<feature type="zinc finger region" description="C3H1-type" evidence="1">
    <location>
        <begin position="149"/>
        <end position="176"/>
    </location>
</feature>
<dbReference type="Proteomes" id="UP001163846">
    <property type="component" value="Unassembled WGS sequence"/>
</dbReference>
<dbReference type="InterPro" id="IPR000571">
    <property type="entry name" value="Znf_CCCH"/>
</dbReference>
<feature type="compositionally biased region" description="Acidic residues" evidence="2">
    <location>
        <begin position="318"/>
        <end position="332"/>
    </location>
</feature>
<comment type="caution">
    <text evidence="4">The sequence shown here is derived from an EMBL/GenBank/DDBJ whole genome shotgun (WGS) entry which is preliminary data.</text>
</comment>
<evidence type="ECO:0000256" key="2">
    <source>
        <dbReference type="SAM" id="MobiDB-lite"/>
    </source>
</evidence>
<dbReference type="SMART" id="SM00028">
    <property type="entry name" value="TPR"/>
    <property type="match status" value="2"/>
</dbReference>
<feature type="zinc finger region" description="C3H1-type" evidence="1">
    <location>
        <begin position="183"/>
        <end position="211"/>
    </location>
</feature>
<proteinExistence type="predicted"/>
<evidence type="ECO:0000313" key="4">
    <source>
        <dbReference type="EMBL" id="KAJ3844792.1"/>
    </source>
</evidence>
<gene>
    <name evidence="4" type="ORF">F5878DRAFT_36204</name>
</gene>
<keyword evidence="1" id="KW-0863">Zinc-finger</keyword>
<feature type="region of interest" description="Disordered" evidence="2">
    <location>
        <begin position="317"/>
        <end position="348"/>
    </location>
</feature>
<evidence type="ECO:0000259" key="3">
    <source>
        <dbReference type="PROSITE" id="PS50103"/>
    </source>
</evidence>